<evidence type="ECO:0000313" key="3">
    <source>
        <dbReference type="Proteomes" id="UP000299102"/>
    </source>
</evidence>
<sequence length="102" mass="11170">MSYKFYVSSINFTFVKDKDRRFRTRPALDLDKGPALGTFPIKLASVTPYAIISYAIASFSYETILAPAPGPDPSPASHSDPEAVLKPDPFTDTVVTNNQSAR</sequence>
<feature type="region of interest" description="Disordered" evidence="1">
    <location>
        <begin position="70"/>
        <end position="102"/>
    </location>
</feature>
<feature type="compositionally biased region" description="Polar residues" evidence="1">
    <location>
        <begin position="93"/>
        <end position="102"/>
    </location>
</feature>
<gene>
    <name evidence="2" type="ORF">EVAR_77440_1</name>
</gene>
<dbReference type="EMBL" id="BGZK01001441">
    <property type="protein sequence ID" value="GBP79984.1"/>
    <property type="molecule type" value="Genomic_DNA"/>
</dbReference>
<organism evidence="2 3">
    <name type="scientific">Eumeta variegata</name>
    <name type="common">Bagworm moth</name>
    <name type="synonym">Eumeta japonica</name>
    <dbReference type="NCBI Taxonomy" id="151549"/>
    <lineage>
        <taxon>Eukaryota</taxon>
        <taxon>Metazoa</taxon>
        <taxon>Ecdysozoa</taxon>
        <taxon>Arthropoda</taxon>
        <taxon>Hexapoda</taxon>
        <taxon>Insecta</taxon>
        <taxon>Pterygota</taxon>
        <taxon>Neoptera</taxon>
        <taxon>Endopterygota</taxon>
        <taxon>Lepidoptera</taxon>
        <taxon>Glossata</taxon>
        <taxon>Ditrysia</taxon>
        <taxon>Tineoidea</taxon>
        <taxon>Psychidae</taxon>
        <taxon>Oiketicinae</taxon>
        <taxon>Eumeta</taxon>
    </lineage>
</organism>
<keyword evidence="3" id="KW-1185">Reference proteome</keyword>
<accession>A0A4C1YYV3</accession>
<proteinExistence type="predicted"/>
<reference evidence="2 3" key="1">
    <citation type="journal article" date="2019" name="Commun. Biol.">
        <title>The bagworm genome reveals a unique fibroin gene that provides high tensile strength.</title>
        <authorList>
            <person name="Kono N."/>
            <person name="Nakamura H."/>
            <person name="Ohtoshi R."/>
            <person name="Tomita M."/>
            <person name="Numata K."/>
            <person name="Arakawa K."/>
        </authorList>
    </citation>
    <scope>NUCLEOTIDE SEQUENCE [LARGE SCALE GENOMIC DNA]</scope>
</reference>
<evidence type="ECO:0000256" key="1">
    <source>
        <dbReference type="SAM" id="MobiDB-lite"/>
    </source>
</evidence>
<dbReference type="Proteomes" id="UP000299102">
    <property type="component" value="Unassembled WGS sequence"/>
</dbReference>
<comment type="caution">
    <text evidence="2">The sequence shown here is derived from an EMBL/GenBank/DDBJ whole genome shotgun (WGS) entry which is preliminary data.</text>
</comment>
<name>A0A4C1YYV3_EUMVA</name>
<protein>
    <submittedName>
        <fullName evidence="2">Uncharacterized protein</fullName>
    </submittedName>
</protein>
<dbReference type="AlphaFoldDB" id="A0A4C1YYV3"/>
<evidence type="ECO:0000313" key="2">
    <source>
        <dbReference type="EMBL" id="GBP79984.1"/>
    </source>
</evidence>